<feature type="region of interest" description="Disordered" evidence="1">
    <location>
        <begin position="423"/>
        <end position="480"/>
    </location>
</feature>
<comment type="caution">
    <text evidence="2">The sequence shown here is derived from an EMBL/GenBank/DDBJ whole genome shotgun (WGS) entry which is preliminary data.</text>
</comment>
<organism evidence="2 3">
    <name type="scientific">Micromonospora ureilytica</name>
    <dbReference type="NCBI Taxonomy" id="709868"/>
    <lineage>
        <taxon>Bacteria</taxon>
        <taxon>Bacillati</taxon>
        <taxon>Actinomycetota</taxon>
        <taxon>Actinomycetes</taxon>
        <taxon>Micromonosporales</taxon>
        <taxon>Micromonosporaceae</taxon>
        <taxon>Micromonospora</taxon>
    </lineage>
</organism>
<keyword evidence="2" id="KW-0547">Nucleotide-binding</keyword>
<dbReference type="RefSeq" id="WP_124821778.1">
    <property type="nucleotide sequence ID" value="NZ_QDGB01000319.1"/>
</dbReference>
<evidence type="ECO:0000313" key="3">
    <source>
        <dbReference type="Proteomes" id="UP000278981"/>
    </source>
</evidence>
<feature type="compositionally biased region" description="Acidic residues" evidence="1">
    <location>
        <begin position="470"/>
        <end position="480"/>
    </location>
</feature>
<dbReference type="GO" id="GO:0005524">
    <property type="term" value="F:ATP binding"/>
    <property type="evidence" value="ECO:0007669"/>
    <property type="project" value="UniProtKB-KW"/>
</dbReference>
<sequence length="480" mass="52546">MSVTTPTDQGARIRPRERDAIIQSLRAGVVPRAGQQHVQVGRAAEVQALVADTTRIADGGAGSRFVIGEYGSGKTFFLHLIRSIALEKRLVTVHADLSPDRRLHATGGQARSLYAELMRNMATRAKPDGGALASVVERFVTQALTEARDTGQNPQVVIRVRLDALSELTGGYDFADVIAKYWQGHDTGNEQLKIDAVRWLRGEFSTRTDARNALGVRTIVDDASFYDHLKLMSRFVRLAGYDGLLVCLDEMVNLYKLANSQARNANYEQILRIFNDSLQGTASGLGFLFGGTPDFLLDTRRGLYSYAALQSRLAENTYATAGLVDYSGPVLRLANLSPEDFYVLLAKLRHVYAAGDPAAYLLPDEALHAYMNHCASRIGDAYFRTPRNTIKGFLDLLAILEQNPGQDWRSLIGAIHIAAETDPDLEPLDDAGDPTSQTAEEQRQKPSASTGGHSFSHTPAVTVTASQLPPDDDELVSFRL</sequence>
<protein>
    <submittedName>
        <fullName evidence="2">ATP-binding protein</fullName>
    </submittedName>
</protein>
<feature type="compositionally biased region" description="Acidic residues" evidence="1">
    <location>
        <begin position="423"/>
        <end position="432"/>
    </location>
</feature>
<name>A0A3N9XKT8_9ACTN</name>
<accession>A0A3N9XKT8</accession>
<feature type="compositionally biased region" description="Polar residues" evidence="1">
    <location>
        <begin position="434"/>
        <end position="467"/>
    </location>
</feature>
<keyword evidence="2" id="KW-0067">ATP-binding</keyword>
<dbReference type="InterPro" id="IPR021228">
    <property type="entry name" value="BrxD"/>
</dbReference>
<dbReference type="OrthoDB" id="9772976at2"/>
<dbReference type="Proteomes" id="UP000278981">
    <property type="component" value="Unassembled WGS sequence"/>
</dbReference>
<reference evidence="2 3" key="1">
    <citation type="submission" date="2018-04" db="EMBL/GenBank/DDBJ databases">
        <title>Micromonosporas from Atacama Desert.</title>
        <authorList>
            <person name="Carro L."/>
            <person name="Klenk H.-P."/>
            <person name="Goodfellow M."/>
        </authorList>
    </citation>
    <scope>NUCLEOTIDE SEQUENCE [LARGE SCALE GENOMIC DNA]</scope>
    <source>
        <strain evidence="2 3">LB19</strain>
    </source>
</reference>
<dbReference type="EMBL" id="QDGB01000319">
    <property type="protein sequence ID" value="RQX13725.1"/>
    <property type="molecule type" value="Genomic_DNA"/>
</dbReference>
<evidence type="ECO:0000313" key="2">
    <source>
        <dbReference type="EMBL" id="RQX13725.1"/>
    </source>
</evidence>
<proteinExistence type="predicted"/>
<dbReference type="AlphaFoldDB" id="A0A3N9XKT8"/>
<gene>
    <name evidence="2" type="ORF">DDE19_25270</name>
</gene>
<dbReference type="Pfam" id="PF10923">
    <property type="entry name" value="BrxC_BrxD"/>
    <property type="match status" value="1"/>
</dbReference>
<evidence type="ECO:0000256" key="1">
    <source>
        <dbReference type="SAM" id="MobiDB-lite"/>
    </source>
</evidence>